<feature type="compositionally biased region" description="Low complexity" evidence="1">
    <location>
        <begin position="144"/>
        <end position="157"/>
    </location>
</feature>
<organism evidence="2 3">
    <name type="scientific">Dioscorea zingiberensis</name>
    <dbReference type="NCBI Taxonomy" id="325984"/>
    <lineage>
        <taxon>Eukaryota</taxon>
        <taxon>Viridiplantae</taxon>
        <taxon>Streptophyta</taxon>
        <taxon>Embryophyta</taxon>
        <taxon>Tracheophyta</taxon>
        <taxon>Spermatophyta</taxon>
        <taxon>Magnoliopsida</taxon>
        <taxon>Liliopsida</taxon>
        <taxon>Dioscoreales</taxon>
        <taxon>Dioscoreaceae</taxon>
        <taxon>Dioscorea</taxon>
    </lineage>
</organism>
<dbReference type="PANTHER" id="PTHR33137:SF4">
    <property type="entry name" value="MEDIATOR OF RNA POLYMERASE II TRANSCRIPTION SUBUNIT 15A-RELATED"/>
    <property type="match status" value="1"/>
</dbReference>
<feature type="region of interest" description="Disordered" evidence="1">
    <location>
        <begin position="364"/>
        <end position="401"/>
    </location>
</feature>
<dbReference type="PANTHER" id="PTHR33137">
    <property type="entry name" value="MEDIATOR OF RNA POLYMERASE II TRANSCRIPTION SUBUNIT 15A-RELATED"/>
    <property type="match status" value="1"/>
</dbReference>
<feature type="region of interest" description="Disordered" evidence="1">
    <location>
        <begin position="121"/>
        <end position="157"/>
    </location>
</feature>
<dbReference type="AlphaFoldDB" id="A0A9D5HBL0"/>
<name>A0A9D5HBL0_9LILI</name>
<accession>A0A9D5HBL0</accession>
<protein>
    <recommendedName>
        <fullName evidence="4">Mediator of RNA polymerase II transcription subunit 15a-like</fullName>
    </recommendedName>
</protein>
<dbReference type="OrthoDB" id="786804at2759"/>
<keyword evidence="3" id="KW-1185">Reference proteome</keyword>
<gene>
    <name evidence="2" type="ORF">J5N97_023244</name>
</gene>
<evidence type="ECO:0000313" key="3">
    <source>
        <dbReference type="Proteomes" id="UP001085076"/>
    </source>
</evidence>
<proteinExistence type="predicted"/>
<comment type="caution">
    <text evidence="2">The sequence shown here is derived from an EMBL/GenBank/DDBJ whole genome shotgun (WGS) entry which is preliminary data.</text>
</comment>
<feature type="compositionally biased region" description="Low complexity" evidence="1">
    <location>
        <begin position="385"/>
        <end position="400"/>
    </location>
</feature>
<dbReference type="GO" id="GO:0031490">
    <property type="term" value="F:chromatin DNA binding"/>
    <property type="evidence" value="ECO:0007669"/>
    <property type="project" value="InterPro"/>
</dbReference>
<dbReference type="GO" id="GO:0003713">
    <property type="term" value="F:transcription coactivator activity"/>
    <property type="evidence" value="ECO:0007669"/>
    <property type="project" value="InterPro"/>
</dbReference>
<reference evidence="2" key="2">
    <citation type="journal article" date="2022" name="Hortic Res">
        <title>The genome of Dioscorea zingiberensis sheds light on the biosynthesis, origin and evolution of the medicinally important diosgenin saponins.</title>
        <authorList>
            <person name="Li Y."/>
            <person name="Tan C."/>
            <person name="Li Z."/>
            <person name="Guo J."/>
            <person name="Li S."/>
            <person name="Chen X."/>
            <person name="Wang C."/>
            <person name="Dai X."/>
            <person name="Yang H."/>
            <person name="Song W."/>
            <person name="Hou L."/>
            <person name="Xu J."/>
            <person name="Tong Z."/>
            <person name="Xu A."/>
            <person name="Yuan X."/>
            <person name="Wang W."/>
            <person name="Yang Q."/>
            <person name="Chen L."/>
            <person name="Sun Z."/>
            <person name="Wang K."/>
            <person name="Pan B."/>
            <person name="Chen J."/>
            <person name="Bao Y."/>
            <person name="Liu F."/>
            <person name="Qi X."/>
            <person name="Gang D.R."/>
            <person name="Wen J."/>
            <person name="Li J."/>
        </authorList>
    </citation>
    <scope>NUCLEOTIDE SEQUENCE</scope>
    <source>
        <strain evidence="2">Dzin_1.0</strain>
    </source>
</reference>
<evidence type="ECO:0000313" key="2">
    <source>
        <dbReference type="EMBL" id="KAJ0970367.1"/>
    </source>
</evidence>
<dbReference type="EMBL" id="JAGGNH010000006">
    <property type="protein sequence ID" value="KAJ0970367.1"/>
    <property type="molecule type" value="Genomic_DNA"/>
</dbReference>
<reference evidence="2" key="1">
    <citation type="submission" date="2021-03" db="EMBL/GenBank/DDBJ databases">
        <authorList>
            <person name="Li Z."/>
            <person name="Yang C."/>
        </authorList>
    </citation>
    <scope>NUCLEOTIDE SEQUENCE</scope>
    <source>
        <strain evidence="2">Dzin_1.0</strain>
        <tissue evidence="2">Leaf</tissue>
    </source>
</reference>
<evidence type="ECO:0008006" key="4">
    <source>
        <dbReference type="Google" id="ProtNLM"/>
    </source>
</evidence>
<sequence>MNSPLAEYIFSSAASLDSSAQTGNVGVVDWQEEIYQKIKAMKELYFAELNELYQKVSLKFQQCENQTLLPHAKQSEQIEKMKNFKIMLERSITFLQLSKSSIQPGLKEKLPLYQKQISTFLASDRKPRNIPPQSQFQPPGGHAQSMPQQQSPQVSQLQQCDGRVNQVQQMNLQGSVTSMQQASASIIPLGSMPLSTLVGVPRAQQNISNTLQSSPNVDPIQGSSFGSLQPASISSVQQSAVGALQNAIIAPQHTASLDSTAQTGNVGVVDWQEEIYQKIKAMKELYFAELNELYQKLSLKFQQCENQNLWPHAKQSEQIEKMKNFKVMLERMIAFLQLSKSSIQPCLKEKFPLYQKQISTFLASDRKPRNIPPQSQFQPPGGHAQSMPQQQSSQVSQLQQCDGHVNQVQQMNLQGSVTSMQQASASIIPLGSMPLSTLVGVPRAQQNISNTLQSFPNVDPIQGSSFGSLQPASISSVQQSAVVAIQNAINAPQHTGMKSLPQSSVNLKRHSMLLQIYLDW</sequence>
<dbReference type="Proteomes" id="UP001085076">
    <property type="component" value="Miscellaneous, Linkage group lg06"/>
</dbReference>
<evidence type="ECO:0000256" key="1">
    <source>
        <dbReference type="SAM" id="MobiDB-lite"/>
    </source>
</evidence>
<dbReference type="InterPro" id="IPR044661">
    <property type="entry name" value="MED15a/b/c-like"/>
</dbReference>